<keyword evidence="7" id="KW-1185">Reference proteome</keyword>
<accession>U2EE57</accession>
<dbReference type="GO" id="GO:0009011">
    <property type="term" value="F:alpha-1,4-glucan glucosyltransferase (ADP-glucose donor) activity"/>
    <property type="evidence" value="ECO:0007669"/>
    <property type="project" value="UniProtKB-EC"/>
</dbReference>
<dbReference type="eggNOG" id="COG0297">
    <property type="taxonomic scope" value="Bacteria"/>
</dbReference>
<comment type="catalytic activity">
    <reaction evidence="1">
        <text>[(1-&gt;4)-alpha-D-glucosyl](n) + ADP-alpha-D-glucose = [(1-&gt;4)-alpha-D-glucosyl](n+1) + ADP + H(+)</text>
        <dbReference type="Rhea" id="RHEA:18189"/>
        <dbReference type="Rhea" id="RHEA-COMP:9584"/>
        <dbReference type="Rhea" id="RHEA-COMP:9587"/>
        <dbReference type="ChEBI" id="CHEBI:15378"/>
        <dbReference type="ChEBI" id="CHEBI:15444"/>
        <dbReference type="ChEBI" id="CHEBI:57498"/>
        <dbReference type="ChEBI" id="CHEBI:456216"/>
        <dbReference type="EC" id="2.4.1.21"/>
    </reaction>
</comment>
<dbReference type="OrthoDB" id="9808590at2"/>
<protein>
    <recommendedName>
        <fullName evidence="2">starch synthase</fullName>
        <ecNumber evidence="2">2.4.1.21</ecNumber>
    </recommendedName>
</protein>
<proteinExistence type="predicted"/>
<gene>
    <name evidence="6" type="primary">glgA</name>
    <name evidence="6" type="ORF">HLPCO_000590</name>
</gene>
<dbReference type="RefSeq" id="WP_008826998.1">
    <property type="nucleotide sequence ID" value="NZ_AFNU02000002.1"/>
</dbReference>
<evidence type="ECO:0000313" key="6">
    <source>
        <dbReference type="EMBL" id="ERJ12991.1"/>
    </source>
</evidence>
<evidence type="ECO:0000256" key="3">
    <source>
        <dbReference type="ARBA" id="ARBA00022676"/>
    </source>
</evidence>
<name>U2EE57_9MOLU</name>
<dbReference type="Gene3D" id="3.40.50.2000">
    <property type="entry name" value="Glycogen Phosphorylase B"/>
    <property type="match status" value="1"/>
</dbReference>
<evidence type="ECO:0000256" key="1">
    <source>
        <dbReference type="ARBA" id="ARBA00001478"/>
    </source>
</evidence>
<dbReference type="AlphaFoldDB" id="U2EE57"/>
<dbReference type="InParanoid" id="U2EE57"/>
<dbReference type="Pfam" id="PF08323">
    <property type="entry name" value="Glyco_transf_5"/>
    <property type="match status" value="1"/>
</dbReference>
<dbReference type="PANTHER" id="PTHR45825:SF11">
    <property type="entry name" value="ALPHA AMYLASE DOMAIN-CONTAINING PROTEIN"/>
    <property type="match status" value="1"/>
</dbReference>
<evidence type="ECO:0000259" key="5">
    <source>
        <dbReference type="Pfam" id="PF08323"/>
    </source>
</evidence>
<dbReference type="Proteomes" id="UP000005707">
    <property type="component" value="Unassembled WGS sequence"/>
</dbReference>
<feature type="domain" description="Starch synthase catalytic" evidence="5">
    <location>
        <begin position="61"/>
        <end position="263"/>
    </location>
</feature>
<dbReference type="Gene3D" id="1.10.10.2480">
    <property type="match status" value="1"/>
</dbReference>
<sequence>MRVYEYAKQRDIKSKDVVEYIKASGYSIKNHMAKIPEGIINELNHTQFDSKPKKKKRNPKNIIVISMECTPFINTGLGALVGNKVAQHKVKENNTSVILPLYKVSKEQLTVKQKLVVTIGDSEQEGTVYQYSKDEVSYYFIENDYYFGREKLYGFYDDAERFAFMSKIALELINSFERNVDIINFHDWTLSLIPILYKDGQGGEDSKSVLELSVYGATYQGIYDKDVLTYVFGLSDDYFNSGLVEYAGSLNMLKAGLVTADKLDINKVALDDLKKSYLKDFVQ</sequence>
<reference evidence="6 7" key="2">
    <citation type="journal article" date="2013" name="PLoS ONE">
        <title>INDIGO - INtegrated Data Warehouse of MIcrobial GenOmes with Examples from the Red Sea Extremophiles.</title>
        <authorList>
            <person name="Alam I."/>
            <person name="Antunes A."/>
            <person name="Kamau A.A."/>
            <person name="Ba Alawi W."/>
            <person name="Kalkatawi M."/>
            <person name="Stingl U."/>
            <person name="Bajic V.B."/>
        </authorList>
    </citation>
    <scope>NUCLEOTIDE SEQUENCE [LARGE SCALE GENOMIC DNA]</scope>
    <source>
        <strain evidence="6 7">SSD-17B</strain>
    </source>
</reference>
<dbReference type="InterPro" id="IPR013534">
    <property type="entry name" value="Starch_synth_cat_dom"/>
</dbReference>
<dbReference type="EC" id="2.4.1.21" evidence="2"/>
<reference evidence="6 7" key="1">
    <citation type="journal article" date="2011" name="J. Bacteriol.">
        <title>Genome sequence of Haloplasma contractile, an unusual contractile bacterium from a deep-sea anoxic brine lake.</title>
        <authorList>
            <person name="Antunes A."/>
            <person name="Alam I."/>
            <person name="El Dorry H."/>
            <person name="Siam R."/>
            <person name="Robertson A."/>
            <person name="Bajic V.B."/>
            <person name="Stingl U."/>
        </authorList>
    </citation>
    <scope>NUCLEOTIDE SEQUENCE [LARGE SCALE GENOMIC DNA]</scope>
    <source>
        <strain evidence="6 7">SSD-17B</strain>
    </source>
</reference>
<dbReference type="STRING" id="1033810.HLPCO_000590"/>
<comment type="caution">
    <text evidence="6">The sequence shown here is derived from an EMBL/GenBank/DDBJ whole genome shotgun (WGS) entry which is preliminary data.</text>
</comment>
<evidence type="ECO:0000313" key="7">
    <source>
        <dbReference type="Proteomes" id="UP000005707"/>
    </source>
</evidence>
<dbReference type="EMBL" id="AFNU02000002">
    <property type="protein sequence ID" value="ERJ12991.1"/>
    <property type="molecule type" value="Genomic_DNA"/>
</dbReference>
<evidence type="ECO:0000256" key="2">
    <source>
        <dbReference type="ARBA" id="ARBA00012588"/>
    </source>
</evidence>
<keyword evidence="3 6" id="KW-0328">Glycosyltransferase</keyword>
<evidence type="ECO:0000256" key="4">
    <source>
        <dbReference type="ARBA" id="ARBA00022679"/>
    </source>
</evidence>
<organism evidence="6 7">
    <name type="scientific">Haloplasma contractile SSD-17B</name>
    <dbReference type="NCBI Taxonomy" id="1033810"/>
    <lineage>
        <taxon>Bacteria</taxon>
        <taxon>Bacillati</taxon>
        <taxon>Mycoplasmatota</taxon>
        <taxon>Mollicutes</taxon>
        <taxon>Haloplasmatales</taxon>
        <taxon>Haloplasmataceae</taxon>
        <taxon>Haloplasma</taxon>
    </lineage>
</organism>
<keyword evidence="4 6" id="KW-0808">Transferase</keyword>
<dbReference type="SUPFAM" id="SSF53756">
    <property type="entry name" value="UDP-Glycosyltransferase/glycogen phosphorylase"/>
    <property type="match status" value="1"/>
</dbReference>
<dbReference type="PANTHER" id="PTHR45825">
    <property type="entry name" value="GRANULE-BOUND STARCH SYNTHASE 1, CHLOROPLASTIC/AMYLOPLASTIC"/>
    <property type="match status" value="1"/>
</dbReference>